<dbReference type="FunFam" id="1.10.20.140:FF:000001">
    <property type="entry name" value="tRNA dimethylallyltransferase"/>
    <property type="match status" value="1"/>
</dbReference>
<evidence type="ECO:0000256" key="12">
    <source>
        <dbReference type="RuleBase" id="RU003784"/>
    </source>
</evidence>
<dbReference type="RefSeq" id="WP_078745938.1">
    <property type="nucleotide sequence ID" value="NZ_FUXG01000017.1"/>
</dbReference>
<sequence length="325" mass="36800">MQHSLSVSADVNGSEKPLAIFLMGPTAAGKTDLAVHLVQHFNCEIISVDSALIYRDMDIGTAKPDAETLAQAPHRLIDIRDPAESYSAGEFREDALREMAEIQQSGKTPLLVGGTMMYYKCLYEGVADLPSGDAEVRARLAAWADAEGLEALHARLQQVDPISAQRIHPNDPQRLQRALEVYELTGKSMTQLWQEQQQTRDSLPFKVLSLAVCPTDRKLLHQRIEQRFNIMLKQGFIDEVERLRARGDLNLELPSMRSVGYRQAWEYLEGNYDYPEMVNKGVIATRQLAKRQITWLRSWPDLNWLATEDPDLRDKALKKVESSLI</sequence>
<evidence type="ECO:0000256" key="10">
    <source>
        <dbReference type="HAMAP-Rule" id="MF_00185"/>
    </source>
</evidence>
<proteinExistence type="inferred from homology"/>
<dbReference type="PANTHER" id="PTHR11088">
    <property type="entry name" value="TRNA DIMETHYLALLYLTRANSFERASE"/>
    <property type="match status" value="1"/>
</dbReference>
<comment type="function">
    <text evidence="2 10 12">Catalyzes the transfer of a dimethylallyl group onto the adenine at position 37 in tRNAs that read codons beginning with uridine, leading to the formation of N6-(dimethylallyl)adenosine (i(6)A).</text>
</comment>
<evidence type="ECO:0000256" key="5">
    <source>
        <dbReference type="ARBA" id="ARBA00022694"/>
    </source>
</evidence>
<feature type="site" description="Interaction with substrate tRNA" evidence="10">
    <location>
        <position position="115"/>
    </location>
</feature>
<protein>
    <recommendedName>
        <fullName evidence="10">tRNA dimethylallyltransferase</fullName>
        <ecNumber evidence="10">2.5.1.75</ecNumber>
    </recommendedName>
    <alternativeName>
        <fullName evidence="10">Dimethylallyl diphosphate:tRNA dimethylallyltransferase</fullName>
        <shortName evidence="10">DMAPP:tRNA dimethylallyltransferase</shortName>
        <shortName evidence="10">DMATase</shortName>
    </alternativeName>
    <alternativeName>
        <fullName evidence="10">Isopentenyl-diphosphate:tRNA isopentenyltransferase</fullName>
        <shortName evidence="10">IPP transferase</shortName>
        <shortName evidence="10">IPPT</shortName>
        <shortName evidence="10">IPTase</shortName>
    </alternativeName>
</protein>
<dbReference type="AlphaFoldDB" id="A0A1T4RII9"/>
<keyword evidence="8 10" id="KW-0460">Magnesium</keyword>
<dbReference type="Gene3D" id="3.40.50.300">
    <property type="entry name" value="P-loop containing nucleotide triphosphate hydrolases"/>
    <property type="match status" value="1"/>
</dbReference>
<evidence type="ECO:0000256" key="13">
    <source>
        <dbReference type="RuleBase" id="RU003785"/>
    </source>
</evidence>
<feature type="region of interest" description="Interaction with substrate tRNA" evidence="10">
    <location>
        <begin position="173"/>
        <end position="177"/>
    </location>
</feature>
<accession>A0A1T4RII9</accession>
<keyword evidence="4 10" id="KW-0808">Transferase</keyword>
<dbReference type="InterPro" id="IPR018022">
    <property type="entry name" value="IPT"/>
</dbReference>
<keyword evidence="15" id="KW-1185">Reference proteome</keyword>
<dbReference type="InterPro" id="IPR039657">
    <property type="entry name" value="Dimethylallyltransferase"/>
</dbReference>
<dbReference type="EMBL" id="MTSM01000018">
    <property type="protein sequence ID" value="OPX54789.1"/>
    <property type="molecule type" value="Genomic_DNA"/>
</dbReference>
<comment type="subunit">
    <text evidence="10">Monomer.</text>
</comment>
<dbReference type="GO" id="GO:0005524">
    <property type="term" value="F:ATP binding"/>
    <property type="evidence" value="ECO:0007669"/>
    <property type="project" value="UniProtKB-UniRule"/>
</dbReference>
<evidence type="ECO:0000256" key="4">
    <source>
        <dbReference type="ARBA" id="ARBA00022679"/>
    </source>
</evidence>
<evidence type="ECO:0000256" key="1">
    <source>
        <dbReference type="ARBA" id="ARBA00001946"/>
    </source>
</evidence>
<comment type="caution">
    <text evidence="14">The sequence shown here is derived from an EMBL/GenBank/DDBJ whole genome shotgun (WGS) entry which is preliminary data.</text>
</comment>
<comment type="caution">
    <text evidence="10">Lacks conserved residue(s) required for the propagation of feature annotation.</text>
</comment>
<dbReference type="GO" id="GO:0006400">
    <property type="term" value="P:tRNA modification"/>
    <property type="evidence" value="ECO:0007669"/>
    <property type="project" value="TreeGrafter"/>
</dbReference>
<dbReference type="OrthoDB" id="9776390at2"/>
<evidence type="ECO:0000313" key="14">
    <source>
        <dbReference type="EMBL" id="OPX54789.1"/>
    </source>
</evidence>
<evidence type="ECO:0000313" key="15">
    <source>
        <dbReference type="Proteomes" id="UP000191418"/>
    </source>
</evidence>
<dbReference type="InterPro" id="IPR027417">
    <property type="entry name" value="P-loop_NTPase"/>
</dbReference>
<organism evidence="14 15">
    <name type="scientific">Oceanospirillum multiglobuliferum</name>
    <dbReference type="NCBI Taxonomy" id="64969"/>
    <lineage>
        <taxon>Bacteria</taxon>
        <taxon>Pseudomonadati</taxon>
        <taxon>Pseudomonadota</taxon>
        <taxon>Gammaproteobacteria</taxon>
        <taxon>Oceanospirillales</taxon>
        <taxon>Oceanospirillaceae</taxon>
        <taxon>Oceanospirillum</taxon>
    </lineage>
</organism>
<name>A0A1T4RII9_9GAMM</name>
<evidence type="ECO:0000256" key="8">
    <source>
        <dbReference type="ARBA" id="ARBA00022842"/>
    </source>
</evidence>
<feature type="region of interest" description="Interaction with substrate tRNA" evidence="10">
    <location>
        <begin position="49"/>
        <end position="52"/>
    </location>
</feature>
<comment type="similarity">
    <text evidence="3 10 13">Belongs to the IPP transferase family.</text>
</comment>
<dbReference type="Gene3D" id="1.10.20.140">
    <property type="match status" value="1"/>
</dbReference>
<dbReference type="GO" id="GO:0052381">
    <property type="term" value="F:tRNA dimethylallyltransferase activity"/>
    <property type="evidence" value="ECO:0007669"/>
    <property type="project" value="UniProtKB-UniRule"/>
</dbReference>
<evidence type="ECO:0000256" key="11">
    <source>
        <dbReference type="RuleBase" id="RU003783"/>
    </source>
</evidence>
<dbReference type="Proteomes" id="UP000191418">
    <property type="component" value="Unassembled WGS sequence"/>
</dbReference>
<feature type="site" description="Interaction with substrate tRNA" evidence="10">
    <location>
        <position position="137"/>
    </location>
</feature>
<dbReference type="PANTHER" id="PTHR11088:SF60">
    <property type="entry name" value="TRNA DIMETHYLALLYLTRANSFERASE"/>
    <property type="match status" value="1"/>
</dbReference>
<reference evidence="14 15" key="1">
    <citation type="submission" date="2017-01" db="EMBL/GenBank/DDBJ databases">
        <title>Genome Sequencing of a Marine Spirillum, Oceanospirillum multiglobuliferum ATCC 33336, from Japan.</title>
        <authorList>
            <person name="Carney J.G."/>
            <person name="Trachtenberg A.M."/>
            <person name="Rheaume B.A."/>
            <person name="Linnane J.D."/>
            <person name="Pitts N.L."/>
            <person name="Mykles D.L."/>
            <person name="Maclea K.S."/>
        </authorList>
    </citation>
    <scope>NUCLEOTIDE SEQUENCE [LARGE SCALE GENOMIC DNA]</scope>
    <source>
        <strain evidence="14 15">ATCC 33336</strain>
    </source>
</reference>
<evidence type="ECO:0000256" key="3">
    <source>
        <dbReference type="ARBA" id="ARBA00005842"/>
    </source>
</evidence>
<keyword evidence="7 10" id="KW-0067">ATP-binding</keyword>
<evidence type="ECO:0000256" key="9">
    <source>
        <dbReference type="ARBA" id="ARBA00049563"/>
    </source>
</evidence>
<evidence type="ECO:0000256" key="2">
    <source>
        <dbReference type="ARBA" id="ARBA00003213"/>
    </source>
</evidence>
<evidence type="ECO:0000256" key="6">
    <source>
        <dbReference type="ARBA" id="ARBA00022741"/>
    </source>
</evidence>
<feature type="region of interest" description="Interaction with substrate tRNA" evidence="10">
    <location>
        <begin position="290"/>
        <end position="297"/>
    </location>
</feature>
<comment type="cofactor">
    <cofactor evidence="1 10">
        <name>Mg(2+)</name>
        <dbReference type="ChEBI" id="CHEBI:18420"/>
    </cofactor>
</comment>
<keyword evidence="5 10" id="KW-0819">tRNA processing</keyword>
<dbReference type="STRING" id="64969.SAMN02745127_02381"/>
<keyword evidence="6 10" id="KW-0547">Nucleotide-binding</keyword>
<dbReference type="Pfam" id="PF01715">
    <property type="entry name" value="IPPT"/>
    <property type="match status" value="1"/>
</dbReference>
<dbReference type="EC" id="2.5.1.75" evidence="10"/>
<gene>
    <name evidence="10" type="primary">miaA</name>
    <name evidence="14" type="ORF">BTE48_12260</name>
</gene>
<feature type="binding site" evidence="10">
    <location>
        <begin position="26"/>
        <end position="31"/>
    </location>
    <ligand>
        <name>substrate</name>
    </ligand>
</feature>
<evidence type="ECO:0000256" key="7">
    <source>
        <dbReference type="ARBA" id="ARBA00022840"/>
    </source>
</evidence>
<feature type="binding site" evidence="10">
    <location>
        <begin position="24"/>
        <end position="31"/>
    </location>
    <ligand>
        <name>ATP</name>
        <dbReference type="ChEBI" id="CHEBI:30616"/>
    </ligand>
</feature>
<dbReference type="NCBIfam" id="TIGR00174">
    <property type="entry name" value="miaA"/>
    <property type="match status" value="1"/>
</dbReference>
<comment type="catalytic activity">
    <reaction evidence="9 10 11">
        <text>adenosine(37) in tRNA + dimethylallyl diphosphate = N(6)-dimethylallyladenosine(37) in tRNA + diphosphate</text>
        <dbReference type="Rhea" id="RHEA:26482"/>
        <dbReference type="Rhea" id="RHEA-COMP:10162"/>
        <dbReference type="Rhea" id="RHEA-COMP:10375"/>
        <dbReference type="ChEBI" id="CHEBI:33019"/>
        <dbReference type="ChEBI" id="CHEBI:57623"/>
        <dbReference type="ChEBI" id="CHEBI:74411"/>
        <dbReference type="ChEBI" id="CHEBI:74415"/>
        <dbReference type="EC" id="2.5.1.75"/>
    </reaction>
</comment>
<dbReference type="SUPFAM" id="SSF52540">
    <property type="entry name" value="P-loop containing nucleoside triphosphate hydrolases"/>
    <property type="match status" value="1"/>
</dbReference>
<dbReference type="HAMAP" id="MF_00185">
    <property type="entry name" value="IPP_trans"/>
    <property type="match status" value="1"/>
</dbReference>